<evidence type="ECO:0000256" key="1">
    <source>
        <dbReference type="ARBA" id="ARBA00004651"/>
    </source>
</evidence>
<dbReference type="EMBL" id="LS992154">
    <property type="protein sequence ID" value="SYX08932.1"/>
    <property type="molecule type" value="Genomic_DNA"/>
</dbReference>
<dbReference type="AlphaFoldDB" id="A0A3B0QGK5"/>
<evidence type="ECO:0000313" key="10">
    <source>
        <dbReference type="Proteomes" id="UP000258476"/>
    </source>
</evidence>
<comment type="similarity">
    <text evidence="2">Belongs to the MreD family.</text>
</comment>
<feature type="transmembrane region" description="Helical" evidence="8">
    <location>
        <begin position="59"/>
        <end position="92"/>
    </location>
</feature>
<reference evidence="10" key="1">
    <citation type="submission" date="2017-11" db="EMBL/GenBank/DDBJ databases">
        <authorList>
            <person name="Seth-Smith MB H."/>
        </authorList>
    </citation>
    <scope>NUCLEOTIDE SEQUENCE [LARGE SCALE GENOMIC DNA]</scope>
</reference>
<evidence type="ECO:0000256" key="8">
    <source>
        <dbReference type="SAM" id="Phobius"/>
    </source>
</evidence>
<feature type="transmembrane region" description="Helical" evidence="8">
    <location>
        <begin position="104"/>
        <end position="126"/>
    </location>
</feature>
<keyword evidence="10" id="KW-1185">Reference proteome</keyword>
<keyword evidence="6 8" id="KW-1133">Transmembrane helix</keyword>
<dbReference type="InterPro" id="IPR007227">
    <property type="entry name" value="Cell_shape_determining_MreD"/>
</dbReference>
<dbReference type="KEGG" id="chla:C834K_0474"/>
<evidence type="ECO:0000256" key="6">
    <source>
        <dbReference type="ARBA" id="ARBA00022989"/>
    </source>
</evidence>
<evidence type="ECO:0000256" key="3">
    <source>
        <dbReference type="ARBA" id="ARBA00022475"/>
    </source>
</evidence>
<keyword evidence="3" id="KW-1003">Cell membrane</keyword>
<gene>
    <name evidence="9" type="ORF">C834K_0474</name>
</gene>
<evidence type="ECO:0000256" key="5">
    <source>
        <dbReference type="ARBA" id="ARBA00022960"/>
    </source>
</evidence>
<keyword evidence="7 8" id="KW-0472">Membrane</keyword>
<evidence type="ECO:0000256" key="2">
    <source>
        <dbReference type="ARBA" id="ARBA00007776"/>
    </source>
</evidence>
<keyword evidence="5" id="KW-0133">Cell shape</keyword>
<dbReference type="GO" id="GO:0005886">
    <property type="term" value="C:plasma membrane"/>
    <property type="evidence" value="ECO:0007669"/>
    <property type="project" value="UniProtKB-SubCell"/>
</dbReference>
<organism evidence="9 10">
    <name type="scientific">Chlamydia poikilotherma</name>
    <dbReference type="NCBI Taxonomy" id="1967783"/>
    <lineage>
        <taxon>Bacteria</taxon>
        <taxon>Pseudomonadati</taxon>
        <taxon>Chlamydiota</taxon>
        <taxon>Chlamydiia</taxon>
        <taxon>Chlamydiales</taxon>
        <taxon>Chlamydiaceae</taxon>
        <taxon>Chlamydia/Chlamydophila group</taxon>
        <taxon>Chlamydia</taxon>
    </lineage>
</organism>
<evidence type="ECO:0000256" key="4">
    <source>
        <dbReference type="ARBA" id="ARBA00022692"/>
    </source>
</evidence>
<evidence type="ECO:0000256" key="7">
    <source>
        <dbReference type="ARBA" id="ARBA00023136"/>
    </source>
</evidence>
<name>A0A3B0QGK5_9CHLA</name>
<proteinExistence type="inferred from homology"/>
<accession>A0A3B0QGK5</accession>
<keyword evidence="4 8" id="KW-0812">Transmembrane</keyword>
<sequence length="182" mass="21283">MNFSEPTLYPLMDRLVSFQCLSLSVLSFFICPQYYPDLCPIFFAPYLVANFYRLPKEEILIHALILGLFCDIGSSYLFGIHTFLYITTSALLHKMHKIFLNDRWLSIPLINSIFVLVFSYFSYPTLAFFNHKINWSLHSLLLDAKHAFTIDFIYSGIIYLLPCIITQGIRNMRGFLRSRSCY</sequence>
<comment type="subcellular location">
    <subcellularLocation>
        <location evidence="1">Cell membrane</location>
        <topology evidence="1">Multi-pass membrane protein</topology>
    </subcellularLocation>
</comment>
<protein>
    <submittedName>
        <fullName evidence="9">Rod shape-determining protein MreD,rod shape-determining protein MreD</fullName>
    </submittedName>
</protein>
<evidence type="ECO:0000313" key="9">
    <source>
        <dbReference type="EMBL" id="SYX08932.1"/>
    </source>
</evidence>
<feature type="transmembrane region" description="Helical" evidence="8">
    <location>
        <begin position="15"/>
        <end position="35"/>
    </location>
</feature>
<dbReference type="Proteomes" id="UP000258476">
    <property type="component" value="Chromosome"/>
</dbReference>
<dbReference type="GO" id="GO:0008360">
    <property type="term" value="P:regulation of cell shape"/>
    <property type="evidence" value="ECO:0007669"/>
    <property type="project" value="UniProtKB-KW"/>
</dbReference>
<feature type="transmembrane region" description="Helical" evidence="8">
    <location>
        <begin position="146"/>
        <end position="169"/>
    </location>
</feature>
<dbReference type="Pfam" id="PF04093">
    <property type="entry name" value="MreD"/>
    <property type="match status" value="1"/>
</dbReference>